<proteinExistence type="predicted"/>
<dbReference type="Proteomes" id="UP000244336">
    <property type="component" value="Chromosome 6"/>
</dbReference>
<dbReference type="Gramene" id="PUZ52188">
    <property type="protein sequence ID" value="PUZ52188"/>
    <property type="gene ID" value="GQ55_6G249700"/>
</dbReference>
<evidence type="ECO:0000313" key="1">
    <source>
        <dbReference type="EMBL" id="PUZ52188.1"/>
    </source>
</evidence>
<keyword evidence="2" id="KW-1185">Reference proteome</keyword>
<accession>A0A2T7D9I0</accession>
<evidence type="ECO:0000313" key="2">
    <source>
        <dbReference type="Proteomes" id="UP000244336"/>
    </source>
</evidence>
<dbReference type="EMBL" id="CM009754">
    <property type="protein sequence ID" value="PUZ52188.1"/>
    <property type="molecule type" value="Genomic_DNA"/>
</dbReference>
<organism evidence="1 2">
    <name type="scientific">Panicum hallii var. hallii</name>
    <dbReference type="NCBI Taxonomy" id="1504633"/>
    <lineage>
        <taxon>Eukaryota</taxon>
        <taxon>Viridiplantae</taxon>
        <taxon>Streptophyta</taxon>
        <taxon>Embryophyta</taxon>
        <taxon>Tracheophyta</taxon>
        <taxon>Spermatophyta</taxon>
        <taxon>Magnoliopsida</taxon>
        <taxon>Liliopsida</taxon>
        <taxon>Poales</taxon>
        <taxon>Poaceae</taxon>
        <taxon>PACMAD clade</taxon>
        <taxon>Panicoideae</taxon>
        <taxon>Panicodae</taxon>
        <taxon>Paniceae</taxon>
        <taxon>Panicinae</taxon>
        <taxon>Panicum</taxon>
        <taxon>Panicum sect. Panicum</taxon>
    </lineage>
</organism>
<reference evidence="1 2" key="1">
    <citation type="submission" date="2018-04" db="EMBL/GenBank/DDBJ databases">
        <title>WGS assembly of Panicum hallii var. hallii HAL2.</title>
        <authorList>
            <person name="Lovell J."/>
            <person name="Jenkins J."/>
            <person name="Lowry D."/>
            <person name="Mamidi S."/>
            <person name="Sreedasyam A."/>
            <person name="Weng X."/>
            <person name="Barry K."/>
            <person name="Bonette J."/>
            <person name="Campitelli B."/>
            <person name="Daum C."/>
            <person name="Gordon S."/>
            <person name="Gould B."/>
            <person name="Lipzen A."/>
            <person name="MacQueen A."/>
            <person name="Palacio-Mejia J."/>
            <person name="Plott C."/>
            <person name="Shakirov E."/>
            <person name="Shu S."/>
            <person name="Yoshinaga Y."/>
            <person name="Zane M."/>
            <person name="Rokhsar D."/>
            <person name="Grimwood J."/>
            <person name="Schmutz J."/>
            <person name="Juenger T."/>
        </authorList>
    </citation>
    <scope>NUCLEOTIDE SEQUENCE [LARGE SCALE GENOMIC DNA]</scope>
    <source>
        <strain evidence="2">cv. HAL2</strain>
    </source>
</reference>
<gene>
    <name evidence="1" type="ORF">GQ55_6G249700</name>
</gene>
<sequence>MPAAGPWRGWCHPLCVPRLPSLRCPSRRWLLPASSVKYCLRRGLRTVRNRFRGSRRRSRGLAVIQRDSVILRKNFNIYRNTPKFN</sequence>
<protein>
    <submittedName>
        <fullName evidence="1">Uncharacterized protein</fullName>
    </submittedName>
</protein>
<dbReference type="AlphaFoldDB" id="A0A2T7D9I0"/>
<name>A0A2T7D9I0_9POAL</name>